<protein>
    <submittedName>
        <fullName evidence="2">Uncharacterized protein</fullName>
    </submittedName>
</protein>
<accession>A0A6A4WNG7</accession>
<feature type="region of interest" description="Disordered" evidence="1">
    <location>
        <begin position="1"/>
        <end position="30"/>
    </location>
</feature>
<feature type="compositionally biased region" description="Gly residues" evidence="1">
    <location>
        <begin position="77"/>
        <end position="87"/>
    </location>
</feature>
<dbReference type="OrthoDB" id="10013007at2759"/>
<name>A0A6A4WNG7_AMPAM</name>
<keyword evidence="3" id="KW-1185">Reference proteome</keyword>
<sequence>MTDIETFYEDGMFEHSSPAEGPGPLATSTLGETVHGYRSAISAQHARRRMPLLRDMSYEDLPASDTYRLLPDVCDATGGGGAGAAGGGRRRRPARPRRRPAAGPTRSGYG</sequence>
<dbReference type="EMBL" id="VIIS01000489">
    <property type="protein sequence ID" value="KAF0308385.1"/>
    <property type="molecule type" value="Genomic_DNA"/>
</dbReference>
<evidence type="ECO:0000313" key="3">
    <source>
        <dbReference type="Proteomes" id="UP000440578"/>
    </source>
</evidence>
<proteinExistence type="predicted"/>
<feature type="compositionally biased region" description="Basic residues" evidence="1">
    <location>
        <begin position="88"/>
        <end position="100"/>
    </location>
</feature>
<dbReference type="AlphaFoldDB" id="A0A6A4WNG7"/>
<organism evidence="2 3">
    <name type="scientific">Amphibalanus amphitrite</name>
    <name type="common">Striped barnacle</name>
    <name type="synonym">Balanus amphitrite</name>
    <dbReference type="NCBI Taxonomy" id="1232801"/>
    <lineage>
        <taxon>Eukaryota</taxon>
        <taxon>Metazoa</taxon>
        <taxon>Ecdysozoa</taxon>
        <taxon>Arthropoda</taxon>
        <taxon>Crustacea</taxon>
        <taxon>Multicrustacea</taxon>
        <taxon>Cirripedia</taxon>
        <taxon>Thoracica</taxon>
        <taxon>Thoracicalcarea</taxon>
        <taxon>Balanomorpha</taxon>
        <taxon>Balanoidea</taxon>
        <taxon>Balanidae</taxon>
        <taxon>Amphibalaninae</taxon>
        <taxon>Amphibalanus</taxon>
    </lineage>
</organism>
<feature type="compositionally biased region" description="Low complexity" evidence="1">
    <location>
        <begin position="101"/>
        <end position="110"/>
    </location>
</feature>
<reference evidence="2 3" key="1">
    <citation type="submission" date="2019-07" db="EMBL/GenBank/DDBJ databases">
        <title>Draft genome assembly of a fouling barnacle, Amphibalanus amphitrite (Darwin, 1854): The first reference genome for Thecostraca.</title>
        <authorList>
            <person name="Kim W."/>
        </authorList>
    </citation>
    <scope>NUCLEOTIDE SEQUENCE [LARGE SCALE GENOMIC DNA]</scope>
    <source>
        <strain evidence="2">SNU_AA5</strain>
        <tissue evidence="2">Soma without cirri and trophi</tissue>
    </source>
</reference>
<comment type="caution">
    <text evidence="2">The sequence shown here is derived from an EMBL/GenBank/DDBJ whole genome shotgun (WGS) entry which is preliminary data.</text>
</comment>
<dbReference type="Proteomes" id="UP000440578">
    <property type="component" value="Unassembled WGS sequence"/>
</dbReference>
<feature type="region of interest" description="Disordered" evidence="1">
    <location>
        <begin position="74"/>
        <end position="110"/>
    </location>
</feature>
<evidence type="ECO:0000256" key="1">
    <source>
        <dbReference type="SAM" id="MobiDB-lite"/>
    </source>
</evidence>
<gene>
    <name evidence="2" type="ORF">FJT64_020388</name>
</gene>
<evidence type="ECO:0000313" key="2">
    <source>
        <dbReference type="EMBL" id="KAF0308385.1"/>
    </source>
</evidence>